<sequence length="217" mass="24124">MPTVEPVVPSSPSPPRQTLTAEHWAEAALDVIASGGIEAVAVEPLARTLTVTKGSFYWHYTNRDALVTRALEVWERQETVDMIARAEQEPSPRERIHTFFRSAANTDARSERILLALSGSKHEAARACVQRVTEAWRAYIEACYRGLGMEPAQARNWATFAYSTFMGTVRMRRDNPDALPSGPQFNDYLRFLIRSLIPGQPGTEPGAVVVPLRKTGT</sequence>
<gene>
    <name evidence="6" type="ORF">DFR24_3099</name>
</gene>
<name>A0A4R7P4L8_9GAMM</name>
<keyword evidence="2 4" id="KW-0238">DNA-binding</keyword>
<evidence type="ECO:0000256" key="1">
    <source>
        <dbReference type="ARBA" id="ARBA00023015"/>
    </source>
</evidence>
<dbReference type="InterPro" id="IPR036271">
    <property type="entry name" value="Tet_transcr_reg_TetR-rel_C_sf"/>
</dbReference>
<organism evidence="6 7">
    <name type="scientific">Panacagrimonas perspica</name>
    <dbReference type="NCBI Taxonomy" id="381431"/>
    <lineage>
        <taxon>Bacteria</taxon>
        <taxon>Pseudomonadati</taxon>
        <taxon>Pseudomonadota</taxon>
        <taxon>Gammaproteobacteria</taxon>
        <taxon>Nevskiales</taxon>
        <taxon>Nevskiaceae</taxon>
        <taxon>Panacagrimonas</taxon>
    </lineage>
</organism>
<dbReference type="RefSeq" id="WP_133882252.1">
    <property type="nucleotide sequence ID" value="NZ_MWIN01000002.1"/>
</dbReference>
<feature type="domain" description="HTH tetR-type" evidence="5">
    <location>
        <begin position="18"/>
        <end position="78"/>
    </location>
</feature>
<dbReference type="GO" id="GO:0000976">
    <property type="term" value="F:transcription cis-regulatory region binding"/>
    <property type="evidence" value="ECO:0007669"/>
    <property type="project" value="TreeGrafter"/>
</dbReference>
<dbReference type="AlphaFoldDB" id="A0A4R7P4L8"/>
<dbReference type="OrthoDB" id="4541465at2"/>
<comment type="caution">
    <text evidence="6">The sequence shown here is derived from an EMBL/GenBank/DDBJ whole genome shotgun (WGS) entry which is preliminary data.</text>
</comment>
<dbReference type="Proteomes" id="UP000295341">
    <property type="component" value="Unassembled WGS sequence"/>
</dbReference>
<dbReference type="SUPFAM" id="SSF48498">
    <property type="entry name" value="Tetracyclin repressor-like, C-terminal domain"/>
    <property type="match status" value="1"/>
</dbReference>
<proteinExistence type="predicted"/>
<evidence type="ECO:0000313" key="7">
    <source>
        <dbReference type="Proteomes" id="UP000295341"/>
    </source>
</evidence>
<dbReference type="GO" id="GO:0003700">
    <property type="term" value="F:DNA-binding transcription factor activity"/>
    <property type="evidence" value="ECO:0007669"/>
    <property type="project" value="TreeGrafter"/>
</dbReference>
<reference evidence="6 7" key="1">
    <citation type="submission" date="2019-03" db="EMBL/GenBank/DDBJ databases">
        <title>Genomic Encyclopedia of Type Strains, Phase IV (KMG-IV): sequencing the most valuable type-strain genomes for metagenomic binning, comparative biology and taxonomic classification.</title>
        <authorList>
            <person name="Goeker M."/>
        </authorList>
    </citation>
    <scope>NUCLEOTIDE SEQUENCE [LARGE SCALE GENOMIC DNA]</scope>
    <source>
        <strain evidence="6 7">DSM 26377</strain>
    </source>
</reference>
<dbReference type="InterPro" id="IPR009057">
    <property type="entry name" value="Homeodomain-like_sf"/>
</dbReference>
<dbReference type="PANTHER" id="PTHR30055">
    <property type="entry name" value="HTH-TYPE TRANSCRIPTIONAL REGULATOR RUTR"/>
    <property type="match status" value="1"/>
</dbReference>
<dbReference type="EMBL" id="SOBT01000009">
    <property type="protein sequence ID" value="TDU28724.1"/>
    <property type="molecule type" value="Genomic_DNA"/>
</dbReference>
<keyword evidence="1" id="KW-0805">Transcription regulation</keyword>
<dbReference type="Pfam" id="PF00440">
    <property type="entry name" value="TetR_N"/>
    <property type="match status" value="1"/>
</dbReference>
<dbReference type="InterPro" id="IPR050109">
    <property type="entry name" value="HTH-type_TetR-like_transc_reg"/>
</dbReference>
<evidence type="ECO:0000256" key="4">
    <source>
        <dbReference type="PROSITE-ProRule" id="PRU00335"/>
    </source>
</evidence>
<evidence type="ECO:0000256" key="3">
    <source>
        <dbReference type="ARBA" id="ARBA00023163"/>
    </source>
</evidence>
<evidence type="ECO:0000313" key="6">
    <source>
        <dbReference type="EMBL" id="TDU28724.1"/>
    </source>
</evidence>
<evidence type="ECO:0000259" key="5">
    <source>
        <dbReference type="PROSITE" id="PS50977"/>
    </source>
</evidence>
<evidence type="ECO:0000256" key="2">
    <source>
        <dbReference type="ARBA" id="ARBA00023125"/>
    </source>
</evidence>
<keyword evidence="7" id="KW-1185">Reference proteome</keyword>
<dbReference type="Gene3D" id="1.10.357.10">
    <property type="entry name" value="Tetracycline Repressor, domain 2"/>
    <property type="match status" value="1"/>
</dbReference>
<dbReference type="InterPro" id="IPR001647">
    <property type="entry name" value="HTH_TetR"/>
</dbReference>
<keyword evidence="3" id="KW-0804">Transcription</keyword>
<accession>A0A4R7P4L8</accession>
<protein>
    <submittedName>
        <fullName evidence="6">TetR family transcriptional regulator</fullName>
    </submittedName>
</protein>
<feature type="DNA-binding region" description="H-T-H motif" evidence="4">
    <location>
        <begin position="41"/>
        <end position="60"/>
    </location>
</feature>
<dbReference type="PROSITE" id="PS50977">
    <property type="entry name" value="HTH_TETR_2"/>
    <property type="match status" value="1"/>
</dbReference>
<dbReference type="PANTHER" id="PTHR30055:SF234">
    <property type="entry name" value="HTH-TYPE TRANSCRIPTIONAL REGULATOR BETI"/>
    <property type="match status" value="1"/>
</dbReference>
<dbReference type="SUPFAM" id="SSF46689">
    <property type="entry name" value="Homeodomain-like"/>
    <property type="match status" value="1"/>
</dbReference>